<dbReference type="Proteomes" id="UP000824540">
    <property type="component" value="Unassembled WGS sequence"/>
</dbReference>
<comment type="caution">
    <text evidence="2">The sequence shown here is derived from an EMBL/GenBank/DDBJ whole genome shotgun (WGS) entry which is preliminary data.</text>
</comment>
<accession>A0A8T2NTS6</accession>
<organism evidence="2 3">
    <name type="scientific">Albula glossodonta</name>
    <name type="common">roundjaw bonefish</name>
    <dbReference type="NCBI Taxonomy" id="121402"/>
    <lineage>
        <taxon>Eukaryota</taxon>
        <taxon>Metazoa</taxon>
        <taxon>Chordata</taxon>
        <taxon>Craniata</taxon>
        <taxon>Vertebrata</taxon>
        <taxon>Euteleostomi</taxon>
        <taxon>Actinopterygii</taxon>
        <taxon>Neopterygii</taxon>
        <taxon>Teleostei</taxon>
        <taxon>Albuliformes</taxon>
        <taxon>Albulidae</taxon>
        <taxon>Albula</taxon>
    </lineage>
</organism>
<evidence type="ECO:0000256" key="1">
    <source>
        <dbReference type="SAM" id="MobiDB-lite"/>
    </source>
</evidence>
<protein>
    <submittedName>
        <fullName evidence="2">Uncharacterized protein</fullName>
    </submittedName>
</protein>
<dbReference type="AlphaFoldDB" id="A0A8T2NTS6"/>
<feature type="compositionally biased region" description="Pro residues" evidence="1">
    <location>
        <begin position="74"/>
        <end position="88"/>
    </location>
</feature>
<evidence type="ECO:0000313" key="2">
    <source>
        <dbReference type="EMBL" id="KAG9339747.1"/>
    </source>
</evidence>
<sequence>MRSAGFDITPFTQLLKHTALKALLPHSRARSQQCPPGIQTCDPAFSVPRHGEFVLCVTTQEEAQMRALMSASPPTTPPHPTPPPPITITPPQMSVPSIPP</sequence>
<feature type="region of interest" description="Disordered" evidence="1">
    <location>
        <begin position="69"/>
        <end position="100"/>
    </location>
</feature>
<dbReference type="EMBL" id="JAFBMS010000051">
    <property type="protein sequence ID" value="KAG9339747.1"/>
    <property type="molecule type" value="Genomic_DNA"/>
</dbReference>
<name>A0A8T2NTS6_9TELE</name>
<evidence type="ECO:0000313" key="3">
    <source>
        <dbReference type="Proteomes" id="UP000824540"/>
    </source>
</evidence>
<keyword evidence="3" id="KW-1185">Reference proteome</keyword>
<gene>
    <name evidence="2" type="ORF">JZ751_023415</name>
</gene>
<reference evidence="2" key="1">
    <citation type="thesis" date="2021" institute="BYU ScholarsArchive" country="Provo, UT, USA">
        <title>Applications of and Algorithms for Genome Assembly and Genomic Analyses with an Emphasis on Marine Teleosts.</title>
        <authorList>
            <person name="Pickett B.D."/>
        </authorList>
    </citation>
    <scope>NUCLEOTIDE SEQUENCE</scope>
    <source>
        <strain evidence="2">HI-2016</strain>
    </source>
</reference>
<proteinExistence type="predicted"/>